<accession>A0A934WLT9</accession>
<gene>
    <name evidence="1" type="ORF">JJB11_06615</name>
</gene>
<dbReference type="EMBL" id="JAEPWM010000002">
    <property type="protein sequence ID" value="MBK6005763.1"/>
    <property type="molecule type" value="Genomic_DNA"/>
</dbReference>
<dbReference type="AlphaFoldDB" id="A0A934WLT9"/>
<reference evidence="1" key="2">
    <citation type="submission" date="2021-01" db="EMBL/GenBank/DDBJ databases">
        <authorList>
            <person name="Kang M."/>
        </authorList>
    </citation>
    <scope>NUCLEOTIDE SEQUENCE</scope>
    <source>
        <strain evidence="1">KACC 17527</strain>
    </source>
</reference>
<name>A0A934WLT9_9BURK</name>
<sequence>MNLSAASRVVDDDVAEMGAGFPWERLLGKIAVVTSLAAALGWPPRVARAKVFRKMVESYA</sequence>
<evidence type="ECO:0000313" key="2">
    <source>
        <dbReference type="Proteomes" id="UP000630528"/>
    </source>
</evidence>
<protein>
    <submittedName>
        <fullName evidence="1">Uncharacterized protein</fullName>
    </submittedName>
</protein>
<comment type="caution">
    <text evidence="1">The sequence shown here is derived from an EMBL/GenBank/DDBJ whole genome shotgun (WGS) entry which is preliminary data.</text>
</comment>
<proteinExistence type="predicted"/>
<dbReference type="RefSeq" id="WP_207189933.1">
    <property type="nucleotide sequence ID" value="NZ_JAEPWM010000002.1"/>
</dbReference>
<reference evidence="1" key="1">
    <citation type="journal article" date="2012" name="J. Microbiol. Biotechnol.">
        <title>Ramlibacter ginsenosidimutans sp. nov., with ginsenoside-converting activity.</title>
        <authorList>
            <person name="Wang L."/>
            <person name="An D.S."/>
            <person name="Kim S.G."/>
            <person name="Jin F.X."/>
            <person name="Kim S.C."/>
            <person name="Lee S.T."/>
            <person name="Im W.T."/>
        </authorList>
    </citation>
    <scope>NUCLEOTIDE SEQUENCE</scope>
    <source>
        <strain evidence="1">KACC 17527</strain>
    </source>
</reference>
<keyword evidence="2" id="KW-1185">Reference proteome</keyword>
<evidence type="ECO:0000313" key="1">
    <source>
        <dbReference type="EMBL" id="MBK6005763.1"/>
    </source>
</evidence>
<organism evidence="1 2">
    <name type="scientific">Ramlibacter ginsenosidimutans</name>
    <dbReference type="NCBI Taxonomy" id="502333"/>
    <lineage>
        <taxon>Bacteria</taxon>
        <taxon>Pseudomonadati</taxon>
        <taxon>Pseudomonadota</taxon>
        <taxon>Betaproteobacteria</taxon>
        <taxon>Burkholderiales</taxon>
        <taxon>Comamonadaceae</taxon>
        <taxon>Ramlibacter</taxon>
    </lineage>
</organism>
<dbReference type="Proteomes" id="UP000630528">
    <property type="component" value="Unassembled WGS sequence"/>
</dbReference>